<dbReference type="GeneID" id="69464802"/>
<evidence type="ECO:0000313" key="1">
    <source>
        <dbReference type="EMBL" id="ENV98202.1"/>
    </source>
</evidence>
<dbReference type="HOGENOM" id="CLU_3245743_0_0_6"/>
<gene>
    <name evidence="1" type="ORF">F938_01056</name>
</gene>
<dbReference type="PATRIC" id="fig|1217650.3.peg.1025"/>
<dbReference type="InterPro" id="IPR025633">
    <property type="entry name" value="DUF4291"/>
</dbReference>
<proteinExistence type="predicted"/>
<name>N9DIZ5_ACIBZ</name>
<accession>N9DIZ5</accession>
<reference evidence="1 2" key="1">
    <citation type="submission" date="2013-02" db="EMBL/GenBank/DDBJ databases">
        <title>The Genome Sequence of Acinetobacter bereziniae CIP 70.12.</title>
        <authorList>
            <consortium name="The Broad Institute Genome Sequencing Platform"/>
            <consortium name="The Broad Institute Genome Sequencing Center for Infectious Disease"/>
            <person name="Cerqueira G."/>
            <person name="Feldgarden M."/>
            <person name="Courvalin P."/>
            <person name="Perichon B."/>
            <person name="Grillot-Courvalin C."/>
            <person name="Clermont D."/>
            <person name="Rocha E."/>
            <person name="Yoon E.-J."/>
            <person name="Nemec A."/>
            <person name="Walker B."/>
            <person name="Young S.K."/>
            <person name="Zeng Q."/>
            <person name="Gargeya S."/>
            <person name="Fitzgerald M."/>
            <person name="Haas B."/>
            <person name="Abouelleil A."/>
            <person name="Alvarado L."/>
            <person name="Arachchi H.M."/>
            <person name="Berlin A.M."/>
            <person name="Chapman S.B."/>
            <person name="Dewar J."/>
            <person name="Goldberg J."/>
            <person name="Griggs A."/>
            <person name="Gujja S."/>
            <person name="Hansen M."/>
            <person name="Howarth C."/>
            <person name="Imamovic A."/>
            <person name="Larimer J."/>
            <person name="McCowan C."/>
            <person name="Murphy C."/>
            <person name="Neiman D."/>
            <person name="Pearson M."/>
            <person name="Priest M."/>
            <person name="Roberts A."/>
            <person name="Saif S."/>
            <person name="Shea T."/>
            <person name="Sisk P."/>
            <person name="Sykes S."/>
            <person name="Wortman J."/>
            <person name="Nusbaum C."/>
            <person name="Birren B."/>
        </authorList>
    </citation>
    <scope>NUCLEOTIDE SEQUENCE [LARGE SCALE GENOMIC DNA]</scope>
    <source>
        <strain evidence="1 2">CIP 70.12</strain>
    </source>
</reference>
<comment type="caution">
    <text evidence="1">The sequence shown here is derived from an EMBL/GenBank/DDBJ whole genome shotgun (WGS) entry which is preliminary data.</text>
</comment>
<dbReference type="AlphaFoldDB" id="N9DIZ5"/>
<evidence type="ECO:0000313" key="2">
    <source>
        <dbReference type="Proteomes" id="UP000013251"/>
    </source>
</evidence>
<dbReference type="EMBL" id="APQG01000016">
    <property type="protein sequence ID" value="ENV98202.1"/>
    <property type="molecule type" value="Genomic_DNA"/>
</dbReference>
<protein>
    <submittedName>
        <fullName evidence="1">Uncharacterized protein</fullName>
    </submittedName>
</protein>
<dbReference type="RefSeq" id="WP_005030038.1">
    <property type="nucleotide sequence ID" value="NZ_KB849755.1"/>
</dbReference>
<dbReference type="Proteomes" id="UP000013251">
    <property type="component" value="Unassembled WGS sequence"/>
</dbReference>
<organism evidence="1 2">
    <name type="scientific">Acinetobacter bereziniae LMG 1003 = CIP 70.12</name>
    <dbReference type="NCBI Taxonomy" id="981324"/>
    <lineage>
        <taxon>Bacteria</taxon>
        <taxon>Pseudomonadati</taxon>
        <taxon>Pseudomonadota</taxon>
        <taxon>Gammaproteobacteria</taxon>
        <taxon>Moraxellales</taxon>
        <taxon>Moraxellaceae</taxon>
        <taxon>Acinetobacter</taxon>
    </lineage>
</organism>
<dbReference type="Pfam" id="PF14124">
    <property type="entry name" value="DUF4291"/>
    <property type="match status" value="1"/>
</dbReference>
<sequence>MHAYHQIHAVYDRDSITVYQAYNPHIAQLAIQHQKFVSPSLFKE</sequence>
<keyword evidence="2" id="KW-1185">Reference proteome</keyword>